<keyword evidence="2" id="KW-1185">Reference proteome</keyword>
<dbReference type="Proteomes" id="UP001234297">
    <property type="component" value="Chromosome 3"/>
</dbReference>
<reference evidence="1 2" key="1">
    <citation type="journal article" date="2022" name="Hortic Res">
        <title>A haplotype resolved chromosomal level avocado genome allows analysis of novel avocado genes.</title>
        <authorList>
            <person name="Nath O."/>
            <person name="Fletcher S.J."/>
            <person name="Hayward A."/>
            <person name="Shaw L.M."/>
            <person name="Masouleh A.K."/>
            <person name="Furtado A."/>
            <person name="Henry R.J."/>
            <person name="Mitter N."/>
        </authorList>
    </citation>
    <scope>NUCLEOTIDE SEQUENCE [LARGE SCALE GENOMIC DNA]</scope>
    <source>
        <strain evidence="2">cv. Hass</strain>
    </source>
</reference>
<protein>
    <submittedName>
        <fullName evidence="1">Uncharacterized protein</fullName>
    </submittedName>
</protein>
<accession>A0ACC2LNA2</accession>
<proteinExistence type="predicted"/>
<evidence type="ECO:0000313" key="1">
    <source>
        <dbReference type="EMBL" id="KAJ8634891.1"/>
    </source>
</evidence>
<comment type="caution">
    <text evidence="1">The sequence shown here is derived from an EMBL/GenBank/DDBJ whole genome shotgun (WGS) entry which is preliminary data.</text>
</comment>
<dbReference type="EMBL" id="CM056811">
    <property type="protein sequence ID" value="KAJ8634891.1"/>
    <property type="molecule type" value="Genomic_DNA"/>
</dbReference>
<name>A0ACC2LNA2_PERAE</name>
<sequence length="125" mass="13723">MSNGSWARPLPNPTVPARQLNPVIPAQQGAGPARPVGTVRDRPCLGRAGVTGDMLRQVRVQRGRVTVLRLAKLCSLSPEHLSVLRLILRTRRVHSEVREPHESGAIVSARDTRPCFVLSSRLILN</sequence>
<gene>
    <name evidence="1" type="ORF">MRB53_009158</name>
</gene>
<evidence type="ECO:0000313" key="2">
    <source>
        <dbReference type="Proteomes" id="UP001234297"/>
    </source>
</evidence>
<organism evidence="1 2">
    <name type="scientific">Persea americana</name>
    <name type="common">Avocado</name>
    <dbReference type="NCBI Taxonomy" id="3435"/>
    <lineage>
        <taxon>Eukaryota</taxon>
        <taxon>Viridiplantae</taxon>
        <taxon>Streptophyta</taxon>
        <taxon>Embryophyta</taxon>
        <taxon>Tracheophyta</taxon>
        <taxon>Spermatophyta</taxon>
        <taxon>Magnoliopsida</taxon>
        <taxon>Magnoliidae</taxon>
        <taxon>Laurales</taxon>
        <taxon>Lauraceae</taxon>
        <taxon>Persea</taxon>
    </lineage>
</organism>